<keyword evidence="2" id="KW-0472">Membrane</keyword>
<evidence type="ECO:0000259" key="4">
    <source>
        <dbReference type="Pfam" id="PF25967"/>
    </source>
</evidence>
<sequence>MNFESQFSGDTISQSEIEVRRRRIMIAIGVLSVLFVLALVGLRIYRAGTDMPAPVDNRPLVTVVRPGRVLVDVAVEATGSLAARREMPVGVVGEGGQVQAVLVEPGDWVRSGQVLARVERSVQSEQSRSLGAQIAVAQADAKLAQADLDRAQALVSRGFISKADIDRKTATRDAAVARVRVAQAQYAEQRARVGRLDIRAPASGLVLTRGVEPGQVIGAGNGVLFRLAKDGQMELLARVAEADLPRMRPGISATVTPVGGDRSYTGQVWQVSPVIDPQTRQGTVRIALSYDKGLRPGGFASATIISGQGDAPVLPESALQHDEKGSFVYIAAPGDVIQRRDIKTGQISAQGVSIVAGLSGDERVVILAGGFVNPGQKVRPEEKPRGK</sequence>
<dbReference type="Pfam" id="PF25954">
    <property type="entry name" value="Beta-barrel_RND_2"/>
    <property type="match status" value="1"/>
</dbReference>
<feature type="domain" description="Multidrug resistance protein MdtA-like C-terminal permuted SH3" evidence="4">
    <location>
        <begin position="311"/>
        <end position="366"/>
    </location>
</feature>
<dbReference type="InterPro" id="IPR058792">
    <property type="entry name" value="Beta-barrel_RND_2"/>
</dbReference>
<dbReference type="SUPFAM" id="SSF111369">
    <property type="entry name" value="HlyD-like secretion proteins"/>
    <property type="match status" value="1"/>
</dbReference>
<dbReference type="InterPro" id="IPR058627">
    <property type="entry name" value="MdtA-like_C"/>
</dbReference>
<dbReference type="PANTHER" id="PTHR30469">
    <property type="entry name" value="MULTIDRUG RESISTANCE PROTEIN MDTA"/>
    <property type="match status" value="1"/>
</dbReference>
<dbReference type="EMBL" id="JACIJP010000003">
    <property type="protein sequence ID" value="MBB6124511.1"/>
    <property type="molecule type" value="Genomic_DNA"/>
</dbReference>
<feature type="domain" description="CusB-like beta-barrel" evidence="3">
    <location>
        <begin position="237"/>
        <end position="305"/>
    </location>
</feature>
<dbReference type="NCBIfam" id="TIGR01730">
    <property type="entry name" value="RND_mfp"/>
    <property type="match status" value="1"/>
</dbReference>
<comment type="similarity">
    <text evidence="1">Belongs to the membrane fusion protein (MFP) (TC 8.A.1) family.</text>
</comment>
<organism evidence="5 6">
    <name type="scientific">Sphingobium subterraneum</name>
    <dbReference type="NCBI Taxonomy" id="627688"/>
    <lineage>
        <taxon>Bacteria</taxon>
        <taxon>Pseudomonadati</taxon>
        <taxon>Pseudomonadota</taxon>
        <taxon>Alphaproteobacteria</taxon>
        <taxon>Sphingomonadales</taxon>
        <taxon>Sphingomonadaceae</taxon>
        <taxon>Sphingobium</taxon>
    </lineage>
</organism>
<dbReference type="Gene3D" id="1.10.287.470">
    <property type="entry name" value="Helix hairpin bin"/>
    <property type="match status" value="1"/>
</dbReference>
<comment type="caution">
    <text evidence="5">The sequence shown here is derived from an EMBL/GenBank/DDBJ whole genome shotgun (WGS) entry which is preliminary data.</text>
</comment>
<proteinExistence type="inferred from homology"/>
<accession>A0A841J8L3</accession>
<evidence type="ECO:0000259" key="3">
    <source>
        <dbReference type="Pfam" id="PF25954"/>
    </source>
</evidence>
<dbReference type="RefSeq" id="WP_184080641.1">
    <property type="nucleotide sequence ID" value="NZ_JACIJP010000003.1"/>
</dbReference>
<dbReference type="Gene3D" id="2.40.30.170">
    <property type="match status" value="1"/>
</dbReference>
<name>A0A841J8L3_9SPHN</name>
<keyword evidence="2" id="KW-1133">Transmembrane helix</keyword>
<dbReference type="GO" id="GO:1990281">
    <property type="term" value="C:efflux pump complex"/>
    <property type="evidence" value="ECO:0007669"/>
    <property type="project" value="TreeGrafter"/>
</dbReference>
<dbReference type="InterPro" id="IPR006143">
    <property type="entry name" value="RND_pump_MFP"/>
</dbReference>
<dbReference type="Pfam" id="PF25967">
    <property type="entry name" value="RND-MFP_C"/>
    <property type="match status" value="1"/>
</dbReference>
<dbReference type="GO" id="GO:0015562">
    <property type="term" value="F:efflux transmembrane transporter activity"/>
    <property type="evidence" value="ECO:0007669"/>
    <property type="project" value="TreeGrafter"/>
</dbReference>
<evidence type="ECO:0000256" key="1">
    <source>
        <dbReference type="ARBA" id="ARBA00009477"/>
    </source>
</evidence>
<dbReference type="Gene3D" id="2.40.420.20">
    <property type="match status" value="1"/>
</dbReference>
<dbReference type="PANTHER" id="PTHR30469:SF15">
    <property type="entry name" value="HLYD FAMILY OF SECRETION PROTEINS"/>
    <property type="match status" value="1"/>
</dbReference>
<evidence type="ECO:0000313" key="6">
    <source>
        <dbReference type="Proteomes" id="UP000552700"/>
    </source>
</evidence>
<evidence type="ECO:0000256" key="2">
    <source>
        <dbReference type="SAM" id="Phobius"/>
    </source>
</evidence>
<reference evidence="5 6" key="1">
    <citation type="submission" date="2020-08" db="EMBL/GenBank/DDBJ databases">
        <title>Genomic Encyclopedia of Type Strains, Phase IV (KMG-IV): sequencing the most valuable type-strain genomes for metagenomic binning, comparative biology and taxonomic classification.</title>
        <authorList>
            <person name="Goeker M."/>
        </authorList>
    </citation>
    <scope>NUCLEOTIDE SEQUENCE [LARGE SCALE GENOMIC DNA]</scope>
    <source>
        <strain evidence="5 6">DSM 102255</strain>
    </source>
</reference>
<keyword evidence="2" id="KW-0812">Transmembrane</keyword>
<keyword evidence="6" id="KW-1185">Reference proteome</keyword>
<dbReference type="Proteomes" id="UP000552700">
    <property type="component" value="Unassembled WGS sequence"/>
</dbReference>
<feature type="transmembrane region" description="Helical" evidence="2">
    <location>
        <begin position="24"/>
        <end position="45"/>
    </location>
</feature>
<protein>
    <submittedName>
        <fullName evidence="5">RND family efflux transporter MFP subunit</fullName>
    </submittedName>
</protein>
<dbReference type="AlphaFoldDB" id="A0A841J8L3"/>
<evidence type="ECO:0000313" key="5">
    <source>
        <dbReference type="EMBL" id="MBB6124511.1"/>
    </source>
</evidence>
<dbReference type="Gene3D" id="2.40.50.100">
    <property type="match status" value="1"/>
</dbReference>
<gene>
    <name evidence="5" type="ORF">FHS92_002256</name>
</gene>